<dbReference type="Gene3D" id="3.30.365.10">
    <property type="entry name" value="Aldehyde oxidase/xanthine dehydrogenase, molybdopterin binding domain"/>
    <property type="match status" value="4"/>
</dbReference>
<dbReference type="AlphaFoldDB" id="A0AAN2C8U7"/>
<protein>
    <submittedName>
        <fullName evidence="4">Dehydrogenase</fullName>
    </submittedName>
</protein>
<gene>
    <name evidence="4" type="ORF">WPS_06120</name>
</gene>
<evidence type="ECO:0000313" key="5">
    <source>
        <dbReference type="Proteomes" id="UP001317532"/>
    </source>
</evidence>
<dbReference type="InterPro" id="IPR008274">
    <property type="entry name" value="AldOxase/xan_DH_MoCoBD1"/>
</dbReference>
<reference evidence="4 5" key="1">
    <citation type="journal article" date="2022" name="ISME Commun">
        <title>Vulcanimicrobium alpinus gen. nov. sp. nov., the first cultivated representative of the candidate phylum 'Eremiobacterota', is a metabolically versatile aerobic anoxygenic phototroph.</title>
        <authorList>
            <person name="Yabe S."/>
            <person name="Muto K."/>
            <person name="Abe K."/>
            <person name="Yokota A."/>
            <person name="Staudigel H."/>
            <person name="Tebo B.M."/>
        </authorList>
    </citation>
    <scope>NUCLEOTIDE SEQUENCE [LARGE SCALE GENOMIC DNA]</scope>
    <source>
        <strain evidence="4 5">WC8-2</strain>
    </source>
</reference>
<dbReference type="SUPFAM" id="SSF54665">
    <property type="entry name" value="CO dehydrogenase molybdoprotein N-domain-like"/>
    <property type="match status" value="1"/>
</dbReference>
<dbReference type="Proteomes" id="UP001317532">
    <property type="component" value="Chromosome"/>
</dbReference>
<evidence type="ECO:0000256" key="1">
    <source>
        <dbReference type="ARBA" id="ARBA00022505"/>
    </source>
</evidence>
<dbReference type="Pfam" id="PF20256">
    <property type="entry name" value="MoCoBD_2"/>
    <property type="match status" value="1"/>
</dbReference>
<name>A0AAN2C8U7_UNVUL</name>
<dbReference type="PANTHER" id="PTHR11908">
    <property type="entry name" value="XANTHINE DEHYDROGENASE"/>
    <property type="match status" value="1"/>
</dbReference>
<feature type="domain" description="Aldehyde oxidase/xanthine dehydrogenase a/b hammerhead" evidence="3">
    <location>
        <begin position="29"/>
        <end position="140"/>
    </location>
</feature>
<dbReference type="GO" id="GO:0016491">
    <property type="term" value="F:oxidoreductase activity"/>
    <property type="evidence" value="ECO:0007669"/>
    <property type="project" value="UniProtKB-KW"/>
</dbReference>
<dbReference type="RefSeq" id="WP_317996386.1">
    <property type="nucleotide sequence ID" value="NZ_AP025523.1"/>
</dbReference>
<dbReference type="Pfam" id="PF02738">
    <property type="entry name" value="MoCoBD_1"/>
    <property type="match status" value="1"/>
</dbReference>
<evidence type="ECO:0000313" key="4">
    <source>
        <dbReference type="EMBL" id="BDE05336.1"/>
    </source>
</evidence>
<evidence type="ECO:0000259" key="3">
    <source>
        <dbReference type="SMART" id="SM01008"/>
    </source>
</evidence>
<dbReference type="SUPFAM" id="SSF56003">
    <property type="entry name" value="Molybdenum cofactor-binding domain"/>
    <property type="match status" value="1"/>
</dbReference>
<accession>A0AAN2C8U7</accession>
<evidence type="ECO:0000256" key="2">
    <source>
        <dbReference type="ARBA" id="ARBA00023002"/>
    </source>
</evidence>
<dbReference type="EMBL" id="AP025523">
    <property type="protein sequence ID" value="BDE05336.1"/>
    <property type="molecule type" value="Genomic_DNA"/>
</dbReference>
<dbReference type="SMART" id="SM01008">
    <property type="entry name" value="Ald_Xan_dh_C"/>
    <property type="match status" value="1"/>
</dbReference>
<dbReference type="InterPro" id="IPR036856">
    <property type="entry name" value="Ald_Oxase/Xan_DH_a/b_sf"/>
</dbReference>
<sequence length="755" mass="79253">MSTTLEQPRSARPSIGAPVDRIDGPLKVAGAAPYAADTPVNDALHAVLVQATIPRGRIAAIDDGAARAVPGVVEILTFRNAPRVRELRFDWTTPMPESLAPLQDDVIRYDGQHVAAVVARTFEAAREAAALLQIRYDAEAAHLDIAHPAETRLPDDWFGDNPQSRRGDPEAAFAAAPVQIDATYTTPVEHHNPLEPSATVAQWNGDDLVVHDATQWVIGARNCLAAAFGIAPERVRVLSPYVGGGFGCKGWFWAHTLIAAMAAKHVGRPVKLALTREQMFTSAGHRSETVQRLRVGAARDGRLAAIRHDVRTTTSRVAPWVETAGAPTKFLFACDNVGVHHEVALLDVTSPTAMRAPGEAPGTYALGSALDELAYACGLDPLELLRRNHADTDADEGLPYSSKHLLACYARGAEHFGWERRAPQPRAMRDGRDLVGYGVATAVYPALRSSAQARVTVGADGTIEVATAAHDLGTGLYTIVAQVAADAFGVAPHDVRVSIGDSSLPPAPVAGGSMTTATVTPAVADAARRAIAELVALASRDPGSPLFGLGTDAIVARDGALVVRGDPSRAAALADVLKGSGVASVAAVGEAAPGDESRGLAMYSFGAQFVEVRVDPDFGTVRVSRALGAFDCGRIINAKTARSQMIGGIVWGIGMALLEESVRDARTGAFVTNNLADYHVPVNADIPPIDVLFVEEPDYALNPLGARGIGEIGITGVAAAIANAVYHATGIRVRDLPIVPEKLLASSRSYDGVGG</sequence>
<dbReference type="Pfam" id="PF01315">
    <property type="entry name" value="Ald_Xan_dh_C"/>
    <property type="match status" value="1"/>
</dbReference>
<dbReference type="Gene3D" id="3.90.1170.50">
    <property type="entry name" value="Aldehyde oxidase/xanthine dehydrogenase, a/b hammerhead"/>
    <property type="match status" value="1"/>
</dbReference>
<dbReference type="InterPro" id="IPR046867">
    <property type="entry name" value="AldOxase/xan_DH_MoCoBD2"/>
</dbReference>
<dbReference type="InterPro" id="IPR037165">
    <property type="entry name" value="AldOxase/xan_DH_Mopterin-bd_sf"/>
</dbReference>
<dbReference type="GO" id="GO:0005506">
    <property type="term" value="F:iron ion binding"/>
    <property type="evidence" value="ECO:0007669"/>
    <property type="project" value="InterPro"/>
</dbReference>
<keyword evidence="5" id="KW-1185">Reference proteome</keyword>
<organism evidence="4 5">
    <name type="scientific">Vulcanimicrobium alpinum</name>
    <dbReference type="NCBI Taxonomy" id="3016050"/>
    <lineage>
        <taxon>Bacteria</taxon>
        <taxon>Bacillati</taxon>
        <taxon>Vulcanimicrobiota</taxon>
        <taxon>Vulcanimicrobiia</taxon>
        <taxon>Vulcanimicrobiales</taxon>
        <taxon>Vulcanimicrobiaceae</taxon>
        <taxon>Vulcanimicrobium</taxon>
    </lineage>
</organism>
<proteinExistence type="predicted"/>
<dbReference type="InterPro" id="IPR000674">
    <property type="entry name" value="Ald_Oxase/Xan_DH_a/b"/>
</dbReference>
<keyword evidence="1" id="KW-0500">Molybdenum</keyword>
<keyword evidence="2" id="KW-0560">Oxidoreductase</keyword>
<dbReference type="KEGG" id="vab:WPS_06120"/>
<dbReference type="InterPro" id="IPR016208">
    <property type="entry name" value="Ald_Oxase/xanthine_DH-like"/>
</dbReference>
<dbReference type="PANTHER" id="PTHR11908:SF132">
    <property type="entry name" value="ALDEHYDE OXIDASE 1-RELATED"/>
    <property type="match status" value="1"/>
</dbReference>